<proteinExistence type="predicted"/>
<dbReference type="AlphaFoldDB" id="A0A9P0EMT3"/>
<name>A0A9P0EMT3_9HYPO</name>
<dbReference type="EMBL" id="CABFOC020000054">
    <property type="protein sequence ID" value="CAH0055282.1"/>
    <property type="molecule type" value="Genomic_DNA"/>
</dbReference>
<reference evidence="1" key="1">
    <citation type="submission" date="2021-10" db="EMBL/GenBank/DDBJ databases">
        <authorList>
            <person name="Piombo E."/>
        </authorList>
    </citation>
    <scope>NUCLEOTIDE SEQUENCE</scope>
</reference>
<gene>
    <name evidence="1" type="ORF">CSOL1703_00017191</name>
</gene>
<organism evidence="1 2">
    <name type="scientific">Clonostachys solani</name>
    <dbReference type="NCBI Taxonomy" id="160281"/>
    <lineage>
        <taxon>Eukaryota</taxon>
        <taxon>Fungi</taxon>
        <taxon>Dikarya</taxon>
        <taxon>Ascomycota</taxon>
        <taxon>Pezizomycotina</taxon>
        <taxon>Sordariomycetes</taxon>
        <taxon>Hypocreomycetidae</taxon>
        <taxon>Hypocreales</taxon>
        <taxon>Bionectriaceae</taxon>
        <taxon>Clonostachys</taxon>
    </lineage>
</organism>
<accession>A0A9P0EMT3</accession>
<protein>
    <submittedName>
        <fullName evidence="1">Uncharacterized protein</fullName>
    </submittedName>
</protein>
<keyword evidence="2" id="KW-1185">Reference proteome</keyword>
<evidence type="ECO:0000313" key="2">
    <source>
        <dbReference type="Proteomes" id="UP000775872"/>
    </source>
</evidence>
<dbReference type="Proteomes" id="UP000775872">
    <property type="component" value="Unassembled WGS sequence"/>
</dbReference>
<sequence>MCRHILSTVIVAYRPLRLEELGQLSGLPSSIQGSTDYISKIISMCGSFLTIRDNVSAKDFLFLSLFLFPSGITHQHHALFSRSLGALLETLQRDIYNLSNLGFPID</sequence>
<dbReference type="OrthoDB" id="538223at2759"/>
<comment type="caution">
    <text evidence="1">The sequence shown here is derived from an EMBL/GenBank/DDBJ whole genome shotgun (WGS) entry which is preliminary data.</text>
</comment>
<evidence type="ECO:0000313" key="1">
    <source>
        <dbReference type="EMBL" id="CAH0055282.1"/>
    </source>
</evidence>